<evidence type="ECO:0000313" key="2">
    <source>
        <dbReference type="Proteomes" id="UP000324800"/>
    </source>
</evidence>
<protein>
    <submittedName>
        <fullName evidence="1">Uncharacterized protein</fullName>
    </submittedName>
</protein>
<organism evidence="1 2">
    <name type="scientific">Streblomastix strix</name>
    <dbReference type="NCBI Taxonomy" id="222440"/>
    <lineage>
        <taxon>Eukaryota</taxon>
        <taxon>Metamonada</taxon>
        <taxon>Preaxostyla</taxon>
        <taxon>Oxymonadida</taxon>
        <taxon>Streblomastigidae</taxon>
        <taxon>Streblomastix</taxon>
    </lineage>
</organism>
<sequence length="217" mass="25076">MCTALLLFAEKSTYIQIQMMDDAQGAQQSEPDYNGVMSLAIQLLLVLRLIQRQANQDLVNPQVGQYFATEMDSGQQIQQLVTFTPTQIEQQFQFGQLIPRSQKQQPFQRFGMYPGTQQFQSFPQLDLSQKSTTFFRMLYTTILTTCQVQEPRYVNGRLIDSPVTALTRRIAQDQQPLWNRESLQRTDQSLFTPVDPPELTINMNQQQSNAHRGFWAK</sequence>
<dbReference type="AlphaFoldDB" id="A0A5J4WIV1"/>
<dbReference type="Proteomes" id="UP000324800">
    <property type="component" value="Unassembled WGS sequence"/>
</dbReference>
<gene>
    <name evidence="1" type="ORF">EZS28_010185</name>
</gene>
<reference evidence="1 2" key="1">
    <citation type="submission" date="2019-03" db="EMBL/GenBank/DDBJ databases">
        <title>Single cell metagenomics reveals metabolic interactions within the superorganism composed of flagellate Streblomastix strix and complex community of Bacteroidetes bacteria on its surface.</title>
        <authorList>
            <person name="Treitli S.C."/>
            <person name="Kolisko M."/>
            <person name="Husnik F."/>
            <person name="Keeling P."/>
            <person name="Hampl V."/>
        </authorList>
    </citation>
    <scope>NUCLEOTIDE SEQUENCE [LARGE SCALE GENOMIC DNA]</scope>
    <source>
        <strain evidence="1">ST1C</strain>
    </source>
</reference>
<name>A0A5J4WIV1_9EUKA</name>
<proteinExistence type="predicted"/>
<comment type="caution">
    <text evidence="1">The sequence shown here is derived from an EMBL/GenBank/DDBJ whole genome shotgun (WGS) entry which is preliminary data.</text>
</comment>
<dbReference type="EMBL" id="SNRW01001983">
    <property type="protein sequence ID" value="KAA6394289.1"/>
    <property type="molecule type" value="Genomic_DNA"/>
</dbReference>
<accession>A0A5J4WIV1</accession>
<evidence type="ECO:0000313" key="1">
    <source>
        <dbReference type="EMBL" id="KAA6394289.1"/>
    </source>
</evidence>